<name>A0A7W8CWP2_9FIRM</name>
<dbReference type="RefSeq" id="WP_183328162.1">
    <property type="nucleotide sequence ID" value="NZ_JACHHK010000003.1"/>
</dbReference>
<keyword evidence="4" id="KW-1185">Reference proteome</keyword>
<feature type="transmembrane region" description="Helical" evidence="2">
    <location>
        <begin position="6"/>
        <end position="27"/>
    </location>
</feature>
<dbReference type="Proteomes" id="UP000539953">
    <property type="component" value="Unassembled WGS sequence"/>
</dbReference>
<dbReference type="EMBL" id="JACHHK010000003">
    <property type="protein sequence ID" value="MBB5182985.1"/>
    <property type="molecule type" value="Genomic_DNA"/>
</dbReference>
<evidence type="ECO:0000256" key="2">
    <source>
        <dbReference type="SAM" id="Phobius"/>
    </source>
</evidence>
<feature type="region of interest" description="Disordered" evidence="1">
    <location>
        <begin position="35"/>
        <end position="72"/>
    </location>
</feature>
<evidence type="ECO:0000313" key="4">
    <source>
        <dbReference type="Proteomes" id="UP000539953"/>
    </source>
</evidence>
<protein>
    <submittedName>
        <fullName evidence="3">Uncharacterized protein</fullName>
    </submittedName>
</protein>
<accession>A0A7W8CWP2</accession>
<evidence type="ECO:0000256" key="1">
    <source>
        <dbReference type="SAM" id="MobiDB-lite"/>
    </source>
</evidence>
<organism evidence="3 4">
    <name type="scientific">Catenisphaera adipataccumulans</name>
    <dbReference type="NCBI Taxonomy" id="700500"/>
    <lineage>
        <taxon>Bacteria</taxon>
        <taxon>Bacillati</taxon>
        <taxon>Bacillota</taxon>
        <taxon>Erysipelotrichia</taxon>
        <taxon>Erysipelotrichales</taxon>
        <taxon>Erysipelotrichaceae</taxon>
        <taxon>Catenisphaera</taxon>
    </lineage>
</organism>
<gene>
    <name evidence="3" type="ORF">HNQ47_001005</name>
</gene>
<keyword evidence="2" id="KW-0472">Membrane</keyword>
<feature type="compositionally biased region" description="Acidic residues" evidence="1">
    <location>
        <begin position="63"/>
        <end position="72"/>
    </location>
</feature>
<comment type="caution">
    <text evidence="3">The sequence shown here is derived from an EMBL/GenBank/DDBJ whole genome shotgun (WGS) entry which is preliminary data.</text>
</comment>
<evidence type="ECO:0000313" key="3">
    <source>
        <dbReference type="EMBL" id="MBB5182985.1"/>
    </source>
</evidence>
<keyword evidence="2" id="KW-1133">Transmembrane helix</keyword>
<reference evidence="3 4" key="1">
    <citation type="submission" date="2020-08" db="EMBL/GenBank/DDBJ databases">
        <title>Genomic Encyclopedia of Type Strains, Phase IV (KMG-IV): sequencing the most valuable type-strain genomes for metagenomic binning, comparative biology and taxonomic classification.</title>
        <authorList>
            <person name="Goeker M."/>
        </authorList>
    </citation>
    <scope>NUCLEOTIDE SEQUENCE [LARGE SCALE GENOMIC DNA]</scope>
    <source>
        <strain evidence="3 4">DSM 25799</strain>
    </source>
</reference>
<dbReference type="AlphaFoldDB" id="A0A7W8CWP2"/>
<feature type="compositionally biased region" description="Basic and acidic residues" evidence="1">
    <location>
        <begin position="41"/>
        <end position="57"/>
    </location>
</feature>
<keyword evidence="2" id="KW-0812">Transmembrane</keyword>
<proteinExistence type="predicted"/>
<sequence>MFFIYFINFWLYMILIVLIIGFVRFLIGGRNRPHNSGPYDHTPHEDPEAQARRKNAIDAEYTEREDDEHEDS</sequence>